<dbReference type="Gene3D" id="2.20.130.20">
    <property type="match status" value="1"/>
</dbReference>
<dbReference type="PANTHER" id="PTHR11412:SF136">
    <property type="entry name" value="CD109 ANTIGEN"/>
    <property type="match status" value="1"/>
</dbReference>
<dbReference type="InterPro" id="IPR008964">
    <property type="entry name" value="Invasin/intimin_cell_adhesion"/>
</dbReference>
<dbReference type="Pfam" id="PF01835">
    <property type="entry name" value="MG2"/>
    <property type="match status" value="1"/>
</dbReference>
<organism evidence="6 7">
    <name type="scientific">Thermosipho ferrireducens</name>
    <dbReference type="NCBI Taxonomy" id="2571116"/>
    <lineage>
        <taxon>Bacteria</taxon>
        <taxon>Thermotogati</taxon>
        <taxon>Thermotogota</taxon>
        <taxon>Thermotogae</taxon>
        <taxon>Thermotogales</taxon>
        <taxon>Fervidobacteriaceae</taxon>
        <taxon>Thermosipho</taxon>
    </lineage>
</organism>
<dbReference type="Pfam" id="PF07678">
    <property type="entry name" value="TED_complement"/>
    <property type="match status" value="1"/>
</dbReference>
<dbReference type="InterPro" id="IPR050473">
    <property type="entry name" value="A2M/Complement_sys"/>
</dbReference>
<reference evidence="6 7" key="1">
    <citation type="submission" date="2021-03" db="EMBL/GenBank/DDBJ databases">
        <title>Thermosipho ferrireducens sp.nov., an anaerobic thermophilic iron-reducing bacterium isolated from a deep-sea hydrothermal sulfide deposits.</title>
        <authorList>
            <person name="Zeng X."/>
            <person name="Chen Y."/>
            <person name="Shao Z."/>
        </authorList>
    </citation>
    <scope>NUCLEOTIDE SEQUENCE [LARGE SCALE GENOMIC DNA]</scope>
    <source>
        <strain evidence="6 7">JL129W03</strain>
    </source>
</reference>
<dbReference type="Pfam" id="PF17973">
    <property type="entry name" value="bMG10"/>
    <property type="match status" value="1"/>
</dbReference>
<dbReference type="InterPro" id="IPR008930">
    <property type="entry name" value="Terpenoid_cyclase/PrenylTrfase"/>
</dbReference>
<evidence type="ECO:0000259" key="5">
    <source>
        <dbReference type="SMART" id="SM01360"/>
    </source>
</evidence>
<keyword evidence="2" id="KW-0732">Signal</keyword>
<proteinExistence type="inferred from homology"/>
<name>A0ABX7S4Y8_9BACT</name>
<dbReference type="CDD" id="cd02891">
    <property type="entry name" value="A2M_like"/>
    <property type="match status" value="1"/>
</dbReference>
<dbReference type="EMBL" id="CP071446">
    <property type="protein sequence ID" value="QTA37542.1"/>
    <property type="molecule type" value="Genomic_DNA"/>
</dbReference>
<dbReference type="Pfam" id="PF00207">
    <property type="entry name" value="A2M"/>
    <property type="match status" value="1"/>
</dbReference>
<feature type="domain" description="Alpha-2-macroglobulin bait region" evidence="4">
    <location>
        <begin position="466"/>
        <end position="588"/>
    </location>
</feature>
<dbReference type="RefSeq" id="WP_207566267.1">
    <property type="nucleotide sequence ID" value="NZ_CP071446.1"/>
</dbReference>
<dbReference type="InterPro" id="IPR001599">
    <property type="entry name" value="Macroglobln_a2"/>
</dbReference>
<dbReference type="InterPro" id="IPR002890">
    <property type="entry name" value="MG2"/>
</dbReference>
<evidence type="ECO:0000259" key="4">
    <source>
        <dbReference type="SMART" id="SM01359"/>
    </source>
</evidence>
<comment type="similarity">
    <text evidence="1">Belongs to the protease inhibitor I39 (alpha-2-macroglobulin) family. Bacterial alpha-2-macroglobulin subfamily.</text>
</comment>
<keyword evidence="3" id="KW-0882">Thioester bond</keyword>
<dbReference type="PANTHER" id="PTHR11412">
    <property type="entry name" value="MACROGLOBULIN / COMPLEMENT"/>
    <property type="match status" value="1"/>
</dbReference>
<accession>A0ABX7S4Y8</accession>
<evidence type="ECO:0000256" key="2">
    <source>
        <dbReference type="ARBA" id="ARBA00022729"/>
    </source>
</evidence>
<dbReference type="InterPro" id="IPR011626">
    <property type="entry name" value="Alpha-macroglobulin_TED"/>
</dbReference>
<evidence type="ECO:0000256" key="3">
    <source>
        <dbReference type="ARBA" id="ARBA00022966"/>
    </source>
</evidence>
<dbReference type="SMART" id="SM01360">
    <property type="entry name" value="A2M"/>
    <property type="match status" value="1"/>
</dbReference>
<feature type="domain" description="Alpha-2-macroglobulin" evidence="5">
    <location>
        <begin position="651"/>
        <end position="735"/>
    </location>
</feature>
<dbReference type="Gene3D" id="2.60.40.1930">
    <property type="match status" value="1"/>
</dbReference>
<dbReference type="Gene3D" id="1.50.10.20">
    <property type="match status" value="1"/>
</dbReference>
<dbReference type="InterPro" id="IPR047565">
    <property type="entry name" value="Alpha-macroglob_thiol-ester_cl"/>
</dbReference>
<dbReference type="InterPro" id="IPR041246">
    <property type="entry name" value="Bact_MG10"/>
</dbReference>
<evidence type="ECO:0000313" key="7">
    <source>
        <dbReference type="Proteomes" id="UP000671862"/>
    </source>
</evidence>
<dbReference type="InterPro" id="IPR011625">
    <property type="entry name" value="A2M_N_BRD"/>
</dbReference>
<dbReference type="Proteomes" id="UP000671862">
    <property type="component" value="Chromosome"/>
</dbReference>
<dbReference type="SUPFAM" id="SSF48239">
    <property type="entry name" value="Terpenoid cyclases/Protein prenyltransferases"/>
    <property type="match status" value="1"/>
</dbReference>
<gene>
    <name evidence="6" type="ORF">JYK00_07365</name>
</gene>
<dbReference type="SMART" id="SM01419">
    <property type="entry name" value="Thiol-ester_cl"/>
    <property type="match status" value="1"/>
</dbReference>
<dbReference type="SUPFAM" id="SSF49373">
    <property type="entry name" value="Invasin/intimin cell-adhesion fragments"/>
    <property type="match status" value="1"/>
</dbReference>
<dbReference type="SMART" id="SM01359">
    <property type="entry name" value="A2M_N_2"/>
    <property type="match status" value="1"/>
</dbReference>
<protein>
    <submittedName>
        <fullName evidence="6">Alpha-2-macroglobulin</fullName>
    </submittedName>
</protein>
<keyword evidence="7" id="KW-1185">Reference proteome</keyword>
<evidence type="ECO:0000313" key="6">
    <source>
        <dbReference type="EMBL" id="QTA37542.1"/>
    </source>
</evidence>
<sequence length="1302" mass="150709">MKKIIFVLLLFVSILGLSNVYVPRKSIIEYPVNNITIYADEEFNVRIYYSSIDRNIIINNDKSNFTLTKDFSLKKVRDGEFKLIFPDKPGAYKLIIETKENYYSRVFFYTHFKGFIASDENNLYFGVYDLKRGKFLNEIFYFSGSSKKKLNGPLFRFSLNTYEDKLFFVDNNIVVISKYSSWNQYPKIKALVIMDKPLYAPGDTIRFRVNLFKREGNKYVPYVSKAQVILEDPFRNIILNKEFLSDEYGGFSLEYKTTKEIVTGNYYIRVVNNGKTISWYYFLIQDYVKPTYKLEISTDATQIIAGNTVKIITIAKYLNGDPVKNAEVLFYTYKDGYLINKTFERTNEKGIAEYTVLLNEPGYHRIQVLISDDSGKQYDKNTYVKVLQEDINISGNFEGNKLKLHITNLQGNPLKGIATVTFKDKREFVTILNGTGEVTIPEDIYMVTVKFGSVTENFFKGYKQDIVFKVDRKTVKPGDNIKLTFTAKDAGILCIGGSKIQQIFLVNKPSDYSIYIPDNEISKNYFIEFLGLENRQLQKLSILHSRVKIKKITTDKEIYVPGETVSVQLENSKNLKVVSVVDEGLFELARSRSLIEYLYPDNRYPGFYVYNSGNYIYFDALSQFEKNKKSHVFTTTKETQEKRIRDYFPQVAYWNPNLFASKFSFKAPDSITKWRINVFEISKEYVSYSTKTFVVSKPFEIKLFLPEFLIVGDEVDGTIYIKNYTGEKGNVFVSLQASGANVNFSEKSFSVDSDLRIPITLKAENTDNIEIIAKAEMNNYFDGIKITIPVHNINIVRKTGKIIKVSGEKRFPKNSNIKIINDIRALLEPSIKELIKYPYGCTEQTMSSFYPALVAKSFIEVDNLDDIILKGLQRLLKFQHYDGGWGWWPNDESDVFMTAYVLEGLYYAKKNGYFYPKEAVNAAIQFLKNSEINGYSAFVLKLYGENIAFSGKDVYDFVYTSPSKIKKLAIQKEDYAYIKGEGFYSSVHLTSAAIRTLTMHKQNLELRDKLITYLIRKKKGPFWYSTKDTALSILAIIESGNLKSELTTIETENSIIVKGNGYVEITETETITPDNKSNNNLNIKSTDYKRHMVKFKNTYLDAFLPLSSEYIPLTMTLVSTPSTFTEIPEFILETVSRGTPVYFENNALVIIGPFKFSGNEETFKKGAYKITYKKIKPSLKKGDFIKTEITLEGTSNEYLIIEEFLPSCAEVIKYYVENTSEDNSKFSYSWYYNKKLWYSYVDYKKDKISFFIRSYDGNKRSISYYWRLMYSGKFKKKPTFIYNMYFEDTISIGDFNTYTIKK</sequence>
<evidence type="ECO:0000256" key="1">
    <source>
        <dbReference type="ARBA" id="ARBA00010556"/>
    </source>
</evidence>